<feature type="transmembrane region" description="Helical" evidence="6">
    <location>
        <begin position="368"/>
        <end position="389"/>
    </location>
</feature>
<dbReference type="GO" id="GO:0022857">
    <property type="term" value="F:transmembrane transporter activity"/>
    <property type="evidence" value="ECO:0007669"/>
    <property type="project" value="TreeGrafter"/>
</dbReference>
<feature type="domain" description="MacB-like periplasmic core" evidence="8">
    <location>
        <begin position="108"/>
        <end position="288"/>
    </location>
</feature>
<dbReference type="Pfam" id="PF02687">
    <property type="entry name" value="FtsX"/>
    <property type="match status" value="2"/>
</dbReference>
<keyword evidence="2" id="KW-1003">Cell membrane</keyword>
<dbReference type="InterPro" id="IPR003838">
    <property type="entry name" value="ABC3_permease_C"/>
</dbReference>
<feature type="transmembrane region" description="Helical" evidence="6">
    <location>
        <begin position="507"/>
        <end position="532"/>
    </location>
</feature>
<feature type="domain" description="MacB-like periplasmic core" evidence="8">
    <location>
        <begin position="543"/>
        <end position="679"/>
    </location>
</feature>
<feature type="domain" description="ABC3 transporter permease C-terminal" evidence="7">
    <location>
        <begin position="375"/>
        <end position="488"/>
    </location>
</feature>
<dbReference type="InterPro" id="IPR047699">
    <property type="entry name" value="Permease_put_prefix"/>
</dbReference>
<evidence type="ECO:0000259" key="8">
    <source>
        <dbReference type="Pfam" id="PF12704"/>
    </source>
</evidence>
<keyword evidence="3 6" id="KW-0812">Transmembrane</keyword>
<feature type="transmembrane region" description="Helical" evidence="6">
    <location>
        <begin position="757"/>
        <end position="777"/>
    </location>
</feature>
<dbReference type="NCBIfam" id="NF038404">
    <property type="entry name" value="perm_prefix_2"/>
    <property type="match status" value="1"/>
</dbReference>
<protein>
    <recommendedName>
        <fullName evidence="10">ABC transporter, permease protein</fullName>
    </recommendedName>
</protein>
<accession>A0A6J4HLV7</accession>
<feature type="transmembrane region" description="Helical" evidence="6">
    <location>
        <begin position="424"/>
        <end position="446"/>
    </location>
</feature>
<evidence type="ECO:0008006" key="10">
    <source>
        <dbReference type="Google" id="ProtNLM"/>
    </source>
</evidence>
<reference evidence="9" key="1">
    <citation type="submission" date="2020-02" db="EMBL/GenBank/DDBJ databases">
        <authorList>
            <person name="Meier V. D."/>
        </authorList>
    </citation>
    <scope>NUCLEOTIDE SEQUENCE</scope>
    <source>
        <strain evidence="9">AVDCRST_MAG56</strain>
    </source>
</reference>
<dbReference type="EMBL" id="CADCTQ010000071">
    <property type="protein sequence ID" value="CAA9227819.1"/>
    <property type="molecule type" value="Genomic_DNA"/>
</dbReference>
<dbReference type="InterPro" id="IPR050250">
    <property type="entry name" value="Macrolide_Exporter_MacB"/>
</dbReference>
<dbReference type="Pfam" id="PF12704">
    <property type="entry name" value="MacB_PCD"/>
    <property type="match status" value="2"/>
</dbReference>
<evidence type="ECO:0000256" key="5">
    <source>
        <dbReference type="ARBA" id="ARBA00023136"/>
    </source>
</evidence>
<dbReference type="InterPro" id="IPR025857">
    <property type="entry name" value="MacB_PCD"/>
</dbReference>
<comment type="subcellular location">
    <subcellularLocation>
        <location evidence="1">Cell membrane</location>
        <topology evidence="1">Multi-pass membrane protein</topology>
    </subcellularLocation>
</comment>
<dbReference type="PANTHER" id="PTHR30572">
    <property type="entry name" value="MEMBRANE COMPONENT OF TRANSPORTER-RELATED"/>
    <property type="match status" value="1"/>
</dbReference>
<sequence>MASNPDKPVRPPGDARPPRWADRLLEWFVAPHLLEYVQGDLHEAFAKRVAQAGAARARREYVRAVLHCLTPFFARPVPKQYPNPTHIDMIRNYFTVARRALLKHRAYSGLNIAGLAVGLTTTMLILLWVKDEVSVDRFHANHDRIYRLVLNLAVSEDKIATYESVTTTIVNVAKSEVPGVAAATRFSFGQTILFSYKGKTIGEYGHQADPDFLKIFSFPLVMGDAATALTVPNTILITQKLADKYFKDEEPLGKIMRIDQKTDVTVVGILADVPSNSTLWFDYLMPFEEPLAGDDNWENNNMQGFLMLDERQARSPSAVAGVNAHLKARLRKHQPEIKDRGYVVSPMRDWYLRWDWQDGQYGGGGRIVYVRLFSIVASFVLLIACINFMNLSTARASQRAKEVGVRKAIGADRRSLVGQFLGESLLLTFIAGLLALGLLFIMLPFFNQLLNKHIVVEYANPRYLAAYAGILLLTSLLAGIYPAFVLSAFQPVKVLKGLPDRTAGGAVWLRQSLVVVQFTVSILLMVGTIVVYQQIDFIRNKNLGYQKENLIIVDTKGLNSQHYEQARRTLEAVPGVQAITAANTNFRGPNWRDFPEWPGKPADKKVLCSIVVGDYDLLPTMGLQLSAGRNFSRSFGRDSVNVIINEEAARLMNLKQPLGHEITFDGRKGNIIGIVRDFNLTSVHSPIEPTLIVCRPENTFLFLVRIDGRQVPNTLASMESAYKSLLPGHPFNYQFADAEYDKMYRSEMQIGTLANCFSLLAIFISCLGLFGLASFTVERRTKEIGVRKVLGASLVSIFGLISREFVFLVVIALVLAIGPAWYLMTSWLDNFAYSVPMQWWVFVLAGVLTIGVALLTVSFQSIKAALMNPAKSLRSE</sequence>
<evidence type="ECO:0000256" key="3">
    <source>
        <dbReference type="ARBA" id="ARBA00022692"/>
    </source>
</evidence>
<dbReference type="AlphaFoldDB" id="A0A6J4HLV7"/>
<evidence type="ECO:0000259" key="7">
    <source>
        <dbReference type="Pfam" id="PF02687"/>
    </source>
</evidence>
<feature type="domain" description="ABC3 transporter permease C-terminal" evidence="7">
    <location>
        <begin position="756"/>
        <end position="869"/>
    </location>
</feature>
<evidence type="ECO:0000313" key="9">
    <source>
        <dbReference type="EMBL" id="CAA9227819.1"/>
    </source>
</evidence>
<keyword evidence="5 6" id="KW-0472">Membrane</keyword>
<evidence type="ECO:0000256" key="1">
    <source>
        <dbReference type="ARBA" id="ARBA00004651"/>
    </source>
</evidence>
<dbReference type="GO" id="GO:0005886">
    <property type="term" value="C:plasma membrane"/>
    <property type="evidence" value="ECO:0007669"/>
    <property type="project" value="UniProtKB-SubCell"/>
</dbReference>
<evidence type="ECO:0000256" key="4">
    <source>
        <dbReference type="ARBA" id="ARBA00022989"/>
    </source>
</evidence>
<keyword evidence="4 6" id="KW-1133">Transmembrane helix</keyword>
<feature type="transmembrane region" description="Helical" evidence="6">
    <location>
        <begin position="108"/>
        <end position="129"/>
    </location>
</feature>
<feature type="transmembrane region" description="Helical" evidence="6">
    <location>
        <begin position="789"/>
        <end position="817"/>
    </location>
</feature>
<feature type="transmembrane region" description="Helical" evidence="6">
    <location>
        <begin position="837"/>
        <end position="857"/>
    </location>
</feature>
<gene>
    <name evidence="9" type="ORF">AVDCRST_MAG56-770</name>
</gene>
<dbReference type="PANTHER" id="PTHR30572:SF18">
    <property type="entry name" value="ABC-TYPE MACROLIDE FAMILY EXPORT SYSTEM PERMEASE COMPONENT 2"/>
    <property type="match status" value="1"/>
</dbReference>
<name>A0A6J4HLV7_9SPHI</name>
<evidence type="ECO:0000256" key="6">
    <source>
        <dbReference type="SAM" id="Phobius"/>
    </source>
</evidence>
<feature type="transmembrane region" description="Helical" evidence="6">
    <location>
        <begin position="466"/>
        <end position="486"/>
    </location>
</feature>
<organism evidence="9">
    <name type="scientific">uncultured Cytophagales bacterium</name>
    <dbReference type="NCBI Taxonomy" id="158755"/>
    <lineage>
        <taxon>Bacteria</taxon>
        <taxon>Pseudomonadati</taxon>
        <taxon>Bacteroidota</taxon>
        <taxon>Sphingobacteriia</taxon>
        <taxon>Sphingobacteriales</taxon>
        <taxon>environmental samples</taxon>
    </lineage>
</organism>
<evidence type="ECO:0000256" key="2">
    <source>
        <dbReference type="ARBA" id="ARBA00022475"/>
    </source>
</evidence>
<proteinExistence type="predicted"/>